<accession>A0A4Z2J0U1</accession>
<protein>
    <submittedName>
        <fullName evidence="1">Uncharacterized protein</fullName>
    </submittedName>
</protein>
<evidence type="ECO:0000313" key="1">
    <source>
        <dbReference type="EMBL" id="TNN83152.1"/>
    </source>
</evidence>
<dbReference type="AlphaFoldDB" id="A0A4Z2J0U1"/>
<sequence length="138" mass="15012">MKGKAGREKERGVSFASTFPTSTHLHLHLHLYLVLYYLASPALLLALEPLANSSHPAVVGGGGEAGIDPFNDRNTQSLHTASGVYLLISISVLRGWQTETAPRGSQKHLKALSQPCCVAAETQRGLMEWETQKDTEDM</sequence>
<evidence type="ECO:0000313" key="2">
    <source>
        <dbReference type="Proteomes" id="UP000314294"/>
    </source>
</evidence>
<keyword evidence="2" id="KW-1185">Reference proteome</keyword>
<dbReference type="EMBL" id="SRLO01000035">
    <property type="protein sequence ID" value="TNN83152.1"/>
    <property type="molecule type" value="Genomic_DNA"/>
</dbReference>
<gene>
    <name evidence="1" type="ORF">EYF80_006759</name>
</gene>
<comment type="caution">
    <text evidence="1">The sequence shown here is derived from an EMBL/GenBank/DDBJ whole genome shotgun (WGS) entry which is preliminary data.</text>
</comment>
<dbReference type="Proteomes" id="UP000314294">
    <property type="component" value="Unassembled WGS sequence"/>
</dbReference>
<reference evidence="1 2" key="1">
    <citation type="submission" date="2019-03" db="EMBL/GenBank/DDBJ databases">
        <title>First draft genome of Liparis tanakae, snailfish: a comprehensive survey of snailfish specific genes.</title>
        <authorList>
            <person name="Kim W."/>
            <person name="Song I."/>
            <person name="Jeong J.-H."/>
            <person name="Kim D."/>
            <person name="Kim S."/>
            <person name="Ryu S."/>
            <person name="Song J.Y."/>
            <person name="Lee S.K."/>
        </authorList>
    </citation>
    <scope>NUCLEOTIDE SEQUENCE [LARGE SCALE GENOMIC DNA]</scope>
    <source>
        <tissue evidence="1">Muscle</tissue>
    </source>
</reference>
<organism evidence="1 2">
    <name type="scientific">Liparis tanakae</name>
    <name type="common">Tanaka's snailfish</name>
    <dbReference type="NCBI Taxonomy" id="230148"/>
    <lineage>
        <taxon>Eukaryota</taxon>
        <taxon>Metazoa</taxon>
        <taxon>Chordata</taxon>
        <taxon>Craniata</taxon>
        <taxon>Vertebrata</taxon>
        <taxon>Euteleostomi</taxon>
        <taxon>Actinopterygii</taxon>
        <taxon>Neopterygii</taxon>
        <taxon>Teleostei</taxon>
        <taxon>Neoteleostei</taxon>
        <taxon>Acanthomorphata</taxon>
        <taxon>Eupercaria</taxon>
        <taxon>Perciformes</taxon>
        <taxon>Cottioidei</taxon>
        <taxon>Cottales</taxon>
        <taxon>Liparidae</taxon>
        <taxon>Liparis</taxon>
    </lineage>
</organism>
<name>A0A4Z2J0U1_9TELE</name>
<proteinExistence type="predicted"/>